<feature type="domain" description="CCHC-type" evidence="13">
    <location>
        <begin position="140"/>
        <end position="154"/>
    </location>
</feature>
<evidence type="ECO:0000256" key="7">
    <source>
        <dbReference type="ARBA" id="ARBA00022918"/>
    </source>
</evidence>
<keyword evidence="6" id="KW-0229">DNA integration</keyword>
<dbReference type="SUPFAM" id="SSF53098">
    <property type="entry name" value="Ribonuclease H-like"/>
    <property type="match status" value="1"/>
</dbReference>
<keyword evidence="15" id="KW-1185">Reference proteome</keyword>
<name>A0ABQ4XSV3_9ASTR</name>
<organism evidence="14 15">
    <name type="scientific">Tanacetum coccineum</name>
    <dbReference type="NCBI Taxonomy" id="301880"/>
    <lineage>
        <taxon>Eukaryota</taxon>
        <taxon>Viridiplantae</taxon>
        <taxon>Streptophyta</taxon>
        <taxon>Embryophyta</taxon>
        <taxon>Tracheophyta</taxon>
        <taxon>Spermatophyta</taxon>
        <taxon>Magnoliopsida</taxon>
        <taxon>eudicotyledons</taxon>
        <taxon>Gunneridae</taxon>
        <taxon>Pentapetalae</taxon>
        <taxon>asterids</taxon>
        <taxon>campanulids</taxon>
        <taxon>Asterales</taxon>
        <taxon>Asteraceae</taxon>
        <taxon>Asteroideae</taxon>
        <taxon>Anthemideae</taxon>
        <taxon>Anthemidinae</taxon>
        <taxon>Tanacetum</taxon>
    </lineage>
</organism>
<dbReference type="Proteomes" id="UP001151760">
    <property type="component" value="Unassembled WGS sequence"/>
</dbReference>
<dbReference type="Pfam" id="PF17921">
    <property type="entry name" value="Integrase_H2C2"/>
    <property type="match status" value="1"/>
</dbReference>
<dbReference type="InterPro" id="IPR050951">
    <property type="entry name" value="Retrovirus_Pol_polyprotein"/>
</dbReference>
<dbReference type="PANTHER" id="PTHR37984">
    <property type="entry name" value="PROTEIN CBG26694"/>
    <property type="match status" value="1"/>
</dbReference>
<evidence type="ECO:0000256" key="12">
    <source>
        <dbReference type="SAM" id="MobiDB-lite"/>
    </source>
</evidence>
<dbReference type="Pfam" id="PF24626">
    <property type="entry name" value="SH3_Tf2-1"/>
    <property type="match status" value="1"/>
</dbReference>
<keyword evidence="2" id="KW-0479">Metal-binding</keyword>
<evidence type="ECO:0000256" key="3">
    <source>
        <dbReference type="ARBA" id="ARBA00022750"/>
    </source>
</evidence>
<keyword evidence="10" id="KW-0233">DNA recombination</keyword>
<proteinExistence type="predicted"/>
<dbReference type="Gene3D" id="3.10.10.10">
    <property type="entry name" value="HIV Type 1 Reverse Transcriptase, subunit A, domain 1"/>
    <property type="match status" value="1"/>
</dbReference>
<evidence type="ECO:0000256" key="9">
    <source>
        <dbReference type="ARBA" id="ARBA00023125"/>
    </source>
</evidence>
<feature type="compositionally biased region" description="Basic and acidic residues" evidence="12">
    <location>
        <begin position="87"/>
        <end position="99"/>
    </location>
</feature>
<evidence type="ECO:0000256" key="10">
    <source>
        <dbReference type="ARBA" id="ARBA00023172"/>
    </source>
</evidence>
<keyword evidence="9" id="KW-0238">DNA-binding</keyword>
<dbReference type="EMBL" id="BQNB010009793">
    <property type="protein sequence ID" value="GJS68475.1"/>
    <property type="molecule type" value="Genomic_DNA"/>
</dbReference>
<keyword evidence="8" id="KW-0548">Nucleotidyltransferase</keyword>
<keyword evidence="11" id="KW-0863">Zinc-finger</keyword>
<gene>
    <name evidence="14" type="ORF">Tco_0683040</name>
</gene>
<evidence type="ECO:0000256" key="5">
    <source>
        <dbReference type="ARBA" id="ARBA00022842"/>
    </source>
</evidence>
<evidence type="ECO:0000256" key="1">
    <source>
        <dbReference type="ARBA" id="ARBA00022670"/>
    </source>
</evidence>
<dbReference type="InterPro" id="IPR043128">
    <property type="entry name" value="Rev_trsase/Diguanyl_cyclase"/>
</dbReference>
<evidence type="ECO:0000256" key="4">
    <source>
        <dbReference type="ARBA" id="ARBA00022801"/>
    </source>
</evidence>
<dbReference type="Gene3D" id="1.10.340.70">
    <property type="match status" value="1"/>
</dbReference>
<evidence type="ECO:0000256" key="6">
    <source>
        <dbReference type="ARBA" id="ARBA00022908"/>
    </source>
</evidence>
<evidence type="ECO:0000256" key="11">
    <source>
        <dbReference type="PROSITE-ProRule" id="PRU00047"/>
    </source>
</evidence>
<accession>A0ABQ4XSV3</accession>
<dbReference type="InterPro" id="IPR001878">
    <property type="entry name" value="Znf_CCHC"/>
</dbReference>
<keyword evidence="3" id="KW-0064">Aspartyl protease</keyword>
<sequence length="734" mass="84145">MVGAGHAVYTVRFHELARLVPHLVTPENKRIERYIYGLALQIRGMVAATEPAIIQKAVQKAGTLTNEAIRNGSLKRNRKWRGNGGEPSRDRNVKDDNKRTRTGNAFATTANPVRREYTGAAPKCANCNLHHSPVMPCRACLNCNLLGHLAKDCRVTKPSTEARGNRPNQAMANNGGQGRGNNVNQVRGRAFMMGAEEPRQDPNIVTDTFTLNNHYATTLFDSGADFSFVSTTFIPLLGIDPSNLGLPRAREIKFRIELIPRATPVAKSPYRLAPSEMEELSGQLRELQDKDLRSGYHQLRVHKDDIPKTLFRTRYGHFEFTVMPFGLTNAPAIREEHEFHLGLVLELLKKEKLYAKFSKCEFWVREVQFLGHVINGGGIHVDPSKIETVKNWIELFSDYDCEIRYHPGKANVVADALRLDELIEHRSDGALYNLDRIWVPLKGDVRTPIMDEAHKSKYSVHPGADKMYYDLKDMYWWPRMKKDIAIYVSRCLTCLKVKAKHQRPFGLLQQPEIPEWKWERIAMDFVTKLPRTSNGHDAIWVIVDPLTKSTHFLPMHEDYKMDRLSRLYLNEIVARHGPELVQETTKKISQIKDRLKVARDRQKSYVNKRRKPLEFSVGEYVLLKVSRWKGVVRFGKKGKLAPRFVGPFEITERIGPVAYRLRLPEELNGFHDTFYVSNLKKCLADPILQIPLDEIQVDAKLNFIEEPMEILERECCGCRKGLLQEVLQLPRQCT</sequence>
<dbReference type="InterPro" id="IPR041588">
    <property type="entry name" value="Integrase_H2C2"/>
</dbReference>
<dbReference type="PROSITE" id="PS50158">
    <property type="entry name" value="ZF_CCHC"/>
    <property type="match status" value="1"/>
</dbReference>
<dbReference type="SUPFAM" id="SSF56672">
    <property type="entry name" value="DNA/RNA polymerases"/>
    <property type="match status" value="1"/>
</dbReference>
<keyword evidence="1" id="KW-0645">Protease</keyword>
<dbReference type="Pfam" id="PF08284">
    <property type="entry name" value="RVP_2"/>
    <property type="match status" value="1"/>
</dbReference>
<keyword evidence="5" id="KW-0460">Magnesium</keyword>
<reference evidence="14" key="1">
    <citation type="journal article" date="2022" name="Int. J. Mol. Sci.">
        <title>Draft Genome of Tanacetum Coccineum: Genomic Comparison of Closely Related Tanacetum-Family Plants.</title>
        <authorList>
            <person name="Yamashiro T."/>
            <person name="Shiraishi A."/>
            <person name="Nakayama K."/>
            <person name="Satake H."/>
        </authorList>
    </citation>
    <scope>NUCLEOTIDE SEQUENCE</scope>
</reference>
<feature type="region of interest" description="Disordered" evidence="12">
    <location>
        <begin position="69"/>
        <end position="102"/>
    </location>
</feature>
<evidence type="ECO:0000259" key="13">
    <source>
        <dbReference type="PROSITE" id="PS50158"/>
    </source>
</evidence>
<dbReference type="PANTHER" id="PTHR37984:SF15">
    <property type="entry name" value="INTEGRASE CATALYTIC DOMAIN-CONTAINING PROTEIN"/>
    <property type="match status" value="1"/>
</dbReference>
<keyword evidence="7 14" id="KW-0695">RNA-directed DNA polymerase</keyword>
<evidence type="ECO:0000313" key="15">
    <source>
        <dbReference type="Proteomes" id="UP001151760"/>
    </source>
</evidence>
<reference evidence="14" key="2">
    <citation type="submission" date="2022-01" db="EMBL/GenBank/DDBJ databases">
        <authorList>
            <person name="Yamashiro T."/>
            <person name="Shiraishi A."/>
            <person name="Satake H."/>
            <person name="Nakayama K."/>
        </authorList>
    </citation>
    <scope>NUCLEOTIDE SEQUENCE</scope>
</reference>
<feature type="region of interest" description="Disordered" evidence="12">
    <location>
        <begin position="158"/>
        <end position="182"/>
    </location>
</feature>
<keyword evidence="4" id="KW-0378">Hydrolase</keyword>
<dbReference type="CDD" id="cd01647">
    <property type="entry name" value="RT_LTR"/>
    <property type="match status" value="1"/>
</dbReference>
<dbReference type="InterPro" id="IPR056924">
    <property type="entry name" value="SH3_Tf2-1"/>
</dbReference>
<dbReference type="InterPro" id="IPR043502">
    <property type="entry name" value="DNA/RNA_pol_sf"/>
</dbReference>
<dbReference type="InterPro" id="IPR036397">
    <property type="entry name" value="RNaseH_sf"/>
</dbReference>
<dbReference type="Gene3D" id="3.30.420.10">
    <property type="entry name" value="Ribonuclease H-like superfamily/Ribonuclease H"/>
    <property type="match status" value="1"/>
</dbReference>
<protein>
    <submittedName>
        <fullName evidence="14">Reverse transcriptase domain-containing protein</fullName>
    </submittedName>
</protein>
<dbReference type="Gene3D" id="3.30.70.270">
    <property type="match status" value="2"/>
</dbReference>
<comment type="caution">
    <text evidence="14">The sequence shown here is derived from an EMBL/GenBank/DDBJ whole genome shotgun (WGS) entry which is preliminary data.</text>
</comment>
<evidence type="ECO:0000256" key="8">
    <source>
        <dbReference type="ARBA" id="ARBA00022932"/>
    </source>
</evidence>
<keyword evidence="8" id="KW-0239">DNA-directed DNA polymerase</keyword>
<dbReference type="InterPro" id="IPR012337">
    <property type="entry name" value="RNaseH-like_sf"/>
</dbReference>
<evidence type="ECO:0000313" key="14">
    <source>
        <dbReference type="EMBL" id="GJS68475.1"/>
    </source>
</evidence>
<dbReference type="GO" id="GO:0003964">
    <property type="term" value="F:RNA-directed DNA polymerase activity"/>
    <property type="evidence" value="ECO:0007669"/>
    <property type="project" value="UniProtKB-KW"/>
</dbReference>
<keyword evidence="11" id="KW-0862">Zinc</keyword>
<evidence type="ECO:0000256" key="2">
    <source>
        <dbReference type="ARBA" id="ARBA00022723"/>
    </source>
</evidence>
<keyword evidence="8" id="KW-0808">Transferase</keyword>